<dbReference type="HOGENOM" id="CLU_1724309_0_0_1"/>
<dbReference type="GeneID" id="20206933"/>
<dbReference type="Proteomes" id="UP000015101">
    <property type="component" value="Unassembled WGS sequence"/>
</dbReference>
<dbReference type="EMBL" id="KB097487">
    <property type="protein sequence ID" value="ESN96939.1"/>
    <property type="molecule type" value="Genomic_DNA"/>
</dbReference>
<dbReference type="InParanoid" id="T1FDN4"/>
<reference evidence="3" key="1">
    <citation type="submission" date="2012-12" db="EMBL/GenBank/DDBJ databases">
        <authorList>
            <person name="Hellsten U."/>
            <person name="Grimwood J."/>
            <person name="Chapman J.A."/>
            <person name="Shapiro H."/>
            <person name="Aerts A."/>
            <person name="Otillar R.P."/>
            <person name="Terry A.Y."/>
            <person name="Boore J.L."/>
            <person name="Simakov O."/>
            <person name="Marletaz F."/>
            <person name="Cho S.-J."/>
            <person name="Edsinger-Gonzales E."/>
            <person name="Havlak P."/>
            <person name="Kuo D.-H."/>
            <person name="Larsson T."/>
            <person name="Lv J."/>
            <person name="Arendt D."/>
            <person name="Savage R."/>
            <person name="Osoegawa K."/>
            <person name="de Jong P."/>
            <person name="Lindberg D.R."/>
            <person name="Seaver E.C."/>
            <person name="Weisblat D.A."/>
            <person name="Putnam N.H."/>
            <person name="Grigoriev I.V."/>
            <person name="Rokhsar D.S."/>
        </authorList>
    </citation>
    <scope>NUCLEOTIDE SEQUENCE</scope>
</reference>
<organism evidence="2 3">
    <name type="scientific">Helobdella robusta</name>
    <name type="common">Californian leech</name>
    <dbReference type="NCBI Taxonomy" id="6412"/>
    <lineage>
        <taxon>Eukaryota</taxon>
        <taxon>Metazoa</taxon>
        <taxon>Spiralia</taxon>
        <taxon>Lophotrochozoa</taxon>
        <taxon>Annelida</taxon>
        <taxon>Clitellata</taxon>
        <taxon>Hirudinea</taxon>
        <taxon>Rhynchobdellida</taxon>
        <taxon>Glossiphoniidae</taxon>
        <taxon>Helobdella</taxon>
    </lineage>
</organism>
<sequence>MFAYRRECISVTPGSFRNLHMCVLDTPISLTSHMGKLMERIIANRLSWWMKEKGIINEYQAGFRARRNTVDQFLRRLIVFFYFWRGSFRTSPLIKYPPTHPSDFFVLRFIKIFQAQLPKYASVMDNNVGDYKYDEEKNYFFMIRKWKIHIFF</sequence>
<evidence type="ECO:0008006" key="4">
    <source>
        <dbReference type="Google" id="ProtNLM"/>
    </source>
</evidence>
<proteinExistence type="predicted"/>
<evidence type="ECO:0000313" key="1">
    <source>
        <dbReference type="EMBL" id="ESN96939.1"/>
    </source>
</evidence>
<evidence type="ECO:0000313" key="2">
    <source>
        <dbReference type="EnsemblMetazoa" id="HelroP178739"/>
    </source>
</evidence>
<dbReference type="AlphaFoldDB" id="T1FDN4"/>
<dbReference type="KEGG" id="hro:HELRODRAFT_178739"/>
<reference evidence="1 3" key="2">
    <citation type="journal article" date="2013" name="Nature">
        <title>Insights into bilaterian evolution from three spiralian genomes.</title>
        <authorList>
            <person name="Simakov O."/>
            <person name="Marletaz F."/>
            <person name="Cho S.J."/>
            <person name="Edsinger-Gonzales E."/>
            <person name="Havlak P."/>
            <person name="Hellsten U."/>
            <person name="Kuo D.H."/>
            <person name="Larsson T."/>
            <person name="Lv J."/>
            <person name="Arendt D."/>
            <person name="Savage R."/>
            <person name="Osoegawa K."/>
            <person name="de Jong P."/>
            <person name="Grimwood J."/>
            <person name="Chapman J.A."/>
            <person name="Shapiro H."/>
            <person name="Aerts A."/>
            <person name="Otillar R.P."/>
            <person name="Terry A.Y."/>
            <person name="Boore J.L."/>
            <person name="Grigoriev I.V."/>
            <person name="Lindberg D.R."/>
            <person name="Seaver E.C."/>
            <person name="Weisblat D.A."/>
            <person name="Putnam N.H."/>
            <person name="Rokhsar D.S."/>
        </authorList>
    </citation>
    <scope>NUCLEOTIDE SEQUENCE</scope>
</reference>
<gene>
    <name evidence="2" type="primary">20206933</name>
    <name evidence="1" type="ORF">HELRODRAFT_178739</name>
</gene>
<evidence type="ECO:0000313" key="3">
    <source>
        <dbReference type="Proteomes" id="UP000015101"/>
    </source>
</evidence>
<keyword evidence="3" id="KW-1185">Reference proteome</keyword>
<reference evidence="2" key="3">
    <citation type="submission" date="2015-06" db="UniProtKB">
        <authorList>
            <consortium name="EnsemblMetazoa"/>
        </authorList>
    </citation>
    <scope>IDENTIFICATION</scope>
</reference>
<dbReference type="RefSeq" id="XP_009025063.1">
    <property type="nucleotide sequence ID" value="XM_009026815.1"/>
</dbReference>
<dbReference type="OrthoDB" id="6243574at2759"/>
<dbReference type="CTD" id="20206933"/>
<dbReference type="EMBL" id="AMQM01006539">
    <property type="status" value="NOT_ANNOTATED_CDS"/>
    <property type="molecule type" value="Genomic_DNA"/>
</dbReference>
<dbReference type="EnsemblMetazoa" id="HelroT178739">
    <property type="protein sequence ID" value="HelroP178739"/>
    <property type="gene ID" value="HelroG178739"/>
</dbReference>
<name>T1FDN4_HELRO</name>
<protein>
    <recommendedName>
        <fullName evidence="4">Reverse transcriptase domain-containing protein</fullName>
    </recommendedName>
</protein>
<accession>T1FDN4</accession>